<dbReference type="FunFam" id="3.40.605.10:FF:000005">
    <property type="entry name" value="Succinate-semialdehyde dehydrogenase I"/>
    <property type="match status" value="1"/>
</dbReference>
<organism evidence="13 14">
    <name type="scientific">Australozyma saopauloensis</name>
    <dbReference type="NCBI Taxonomy" id="291208"/>
    <lineage>
        <taxon>Eukaryota</taxon>
        <taxon>Fungi</taxon>
        <taxon>Dikarya</taxon>
        <taxon>Ascomycota</taxon>
        <taxon>Saccharomycotina</taxon>
        <taxon>Pichiomycetes</taxon>
        <taxon>Metschnikowiaceae</taxon>
        <taxon>Australozyma</taxon>
    </lineage>
</organism>
<dbReference type="Gene3D" id="3.40.605.10">
    <property type="entry name" value="Aldehyde Dehydrogenase, Chain A, domain 1"/>
    <property type="match status" value="1"/>
</dbReference>
<dbReference type="EMBL" id="CP138894">
    <property type="protein sequence ID" value="WPK23012.1"/>
    <property type="molecule type" value="Genomic_DNA"/>
</dbReference>
<dbReference type="Pfam" id="PF00171">
    <property type="entry name" value="Aldedh"/>
    <property type="match status" value="1"/>
</dbReference>
<evidence type="ECO:0000313" key="14">
    <source>
        <dbReference type="Proteomes" id="UP001338582"/>
    </source>
</evidence>
<evidence type="ECO:0000256" key="2">
    <source>
        <dbReference type="ARBA" id="ARBA00009986"/>
    </source>
</evidence>
<dbReference type="InterPro" id="IPR016160">
    <property type="entry name" value="Ald_DH_CS_CYS"/>
</dbReference>
<evidence type="ECO:0000259" key="12">
    <source>
        <dbReference type="Pfam" id="PF00171"/>
    </source>
</evidence>
<dbReference type="EC" id="1.2.1.16" evidence="9"/>
<feature type="active site" evidence="10">
    <location>
        <position position="274"/>
    </location>
</feature>
<sequence>MLRAVRNKSSIASSLRKQIKNVSLLQTNGLINGEWVAANSSFEVENPGLKSENDAHLAKVSCFSPSDYNDAIVAADVAFKSFRKTTARERGELLQKMHDLMLENVDDLAKIITLENGKPLADSVGEVKYAASFFKWFSEQAPHVTGDIIESSISNTKILALRQPVGVCGIITPWNFPAAMIARKLAAAVAVGCTTVIKPASETPLTALAMGSLSQQAAFPNGVVNILPSQKSSDAGKAICEHKLVKKVTFTGSTNVGKILMKQASSTLKKCSFELGGNAPFIVFSDASIDKAVAGVLASKFRSSGQTCVCANRIFVHESIYEEFSKALVSKLEKDTVLGYGIDKDTTHGPLIHDKSLLKVQEHIKDATEAGAKLLLGGKPREDLGPNYHELTVLGDVNESMKIFHEETFGPVCPLIKFSSEEEVLRMANDTDVGLAGYFFTNDILRIFSIAGDLEVGMVGVNTGAISEASLPFGGVKESGFGREGSKFGLEDYTVVKSVVLGGL</sequence>
<dbReference type="InterPro" id="IPR029510">
    <property type="entry name" value="Ald_DH_CS_GLU"/>
</dbReference>
<keyword evidence="14" id="KW-1185">Reference proteome</keyword>
<evidence type="ECO:0000256" key="3">
    <source>
        <dbReference type="ARBA" id="ARBA00013051"/>
    </source>
</evidence>
<evidence type="ECO:0000256" key="5">
    <source>
        <dbReference type="ARBA" id="ARBA00023002"/>
    </source>
</evidence>
<dbReference type="InterPro" id="IPR016163">
    <property type="entry name" value="Ald_DH_C"/>
</dbReference>
<dbReference type="AlphaFoldDB" id="A0AAX4H391"/>
<dbReference type="SUPFAM" id="SSF53720">
    <property type="entry name" value="ALDH-like"/>
    <property type="match status" value="1"/>
</dbReference>
<dbReference type="PROSITE" id="PS00070">
    <property type="entry name" value="ALDEHYDE_DEHYDR_CYS"/>
    <property type="match status" value="1"/>
</dbReference>
<dbReference type="GO" id="GO:0009450">
    <property type="term" value="P:gamma-aminobutyric acid catabolic process"/>
    <property type="evidence" value="ECO:0007669"/>
    <property type="project" value="TreeGrafter"/>
</dbReference>
<reference evidence="13 14" key="1">
    <citation type="submission" date="2023-10" db="EMBL/GenBank/DDBJ databases">
        <title>Draft Genome Sequence of Candida saopaulonensis from a very Premature Infant with Sepsis.</title>
        <authorList>
            <person name="Ning Y."/>
            <person name="Dai R."/>
            <person name="Xiao M."/>
            <person name="Xu Y."/>
            <person name="Yan Q."/>
            <person name="Zhang L."/>
        </authorList>
    </citation>
    <scope>NUCLEOTIDE SEQUENCE [LARGE SCALE GENOMIC DNA]</scope>
    <source>
        <strain evidence="13 14">19XY460</strain>
    </source>
</reference>
<comment type="pathway">
    <text evidence="1">Amino-acid degradation; 4-aminobutanoate degradation.</text>
</comment>
<dbReference type="FunFam" id="3.40.309.10:FF:000004">
    <property type="entry name" value="Succinate-semialdehyde dehydrogenase I"/>
    <property type="match status" value="1"/>
</dbReference>
<comment type="catalytic activity">
    <reaction evidence="7">
        <text>succinate semialdehyde + NADP(+) + H2O = succinate + NADPH + 2 H(+)</text>
        <dbReference type="Rhea" id="RHEA:13213"/>
        <dbReference type="ChEBI" id="CHEBI:15377"/>
        <dbReference type="ChEBI" id="CHEBI:15378"/>
        <dbReference type="ChEBI" id="CHEBI:30031"/>
        <dbReference type="ChEBI" id="CHEBI:57706"/>
        <dbReference type="ChEBI" id="CHEBI:57783"/>
        <dbReference type="ChEBI" id="CHEBI:58349"/>
        <dbReference type="EC" id="1.2.1.16"/>
    </reaction>
</comment>
<dbReference type="Proteomes" id="UP001338582">
    <property type="component" value="Chromosome 1"/>
</dbReference>
<dbReference type="PANTHER" id="PTHR43353">
    <property type="entry name" value="SUCCINATE-SEMIALDEHYDE DEHYDROGENASE, MITOCHONDRIAL"/>
    <property type="match status" value="1"/>
</dbReference>
<dbReference type="InterPro" id="IPR015590">
    <property type="entry name" value="Aldehyde_DH_dom"/>
</dbReference>
<evidence type="ECO:0000256" key="10">
    <source>
        <dbReference type="PROSITE-ProRule" id="PRU10007"/>
    </source>
</evidence>
<feature type="domain" description="Aldehyde dehydrogenase" evidence="12">
    <location>
        <begin position="35"/>
        <end position="499"/>
    </location>
</feature>
<evidence type="ECO:0000256" key="4">
    <source>
        <dbReference type="ARBA" id="ARBA00019842"/>
    </source>
</evidence>
<proteinExistence type="inferred from homology"/>
<dbReference type="CDD" id="cd07103">
    <property type="entry name" value="ALDH_F5_SSADH_GabD"/>
    <property type="match status" value="1"/>
</dbReference>
<dbReference type="PANTHER" id="PTHR43353:SF5">
    <property type="entry name" value="SUCCINATE-SEMIALDEHYDE DEHYDROGENASE, MITOCHONDRIAL"/>
    <property type="match status" value="1"/>
</dbReference>
<comment type="catalytic activity">
    <reaction evidence="8">
        <text>succinate semialdehyde + NAD(+) + H2O = succinate + NADH + 2 H(+)</text>
        <dbReference type="Rhea" id="RHEA:13217"/>
        <dbReference type="ChEBI" id="CHEBI:15377"/>
        <dbReference type="ChEBI" id="CHEBI:15378"/>
        <dbReference type="ChEBI" id="CHEBI:30031"/>
        <dbReference type="ChEBI" id="CHEBI:57540"/>
        <dbReference type="ChEBI" id="CHEBI:57706"/>
        <dbReference type="ChEBI" id="CHEBI:57945"/>
        <dbReference type="EC" id="1.2.1.16"/>
    </reaction>
</comment>
<dbReference type="KEGG" id="asau:88171304"/>
<evidence type="ECO:0000313" key="13">
    <source>
        <dbReference type="EMBL" id="WPK23012.1"/>
    </source>
</evidence>
<dbReference type="InterPro" id="IPR050740">
    <property type="entry name" value="Aldehyde_DH_Superfamily"/>
</dbReference>
<keyword evidence="5 11" id="KW-0560">Oxidoreductase</keyword>
<evidence type="ECO:0000256" key="6">
    <source>
        <dbReference type="ARBA" id="ARBA00030806"/>
    </source>
</evidence>
<dbReference type="InterPro" id="IPR016161">
    <property type="entry name" value="Ald_DH/histidinol_DH"/>
</dbReference>
<dbReference type="GO" id="GO:0004777">
    <property type="term" value="F:succinate-semialdehyde dehydrogenase (NAD+) activity"/>
    <property type="evidence" value="ECO:0007669"/>
    <property type="project" value="UniProtKB-EC"/>
</dbReference>
<comment type="similarity">
    <text evidence="2 11">Belongs to the aldehyde dehydrogenase family.</text>
</comment>
<name>A0AAX4H391_9ASCO</name>
<evidence type="ECO:0000256" key="11">
    <source>
        <dbReference type="RuleBase" id="RU003345"/>
    </source>
</evidence>
<dbReference type="PROSITE" id="PS00687">
    <property type="entry name" value="ALDEHYDE_DEHYDR_GLU"/>
    <property type="match status" value="1"/>
</dbReference>
<evidence type="ECO:0000256" key="1">
    <source>
        <dbReference type="ARBA" id="ARBA00005176"/>
    </source>
</evidence>
<dbReference type="RefSeq" id="XP_062875399.1">
    <property type="nucleotide sequence ID" value="XM_063019329.1"/>
</dbReference>
<dbReference type="EC" id="1.2.1.24" evidence="3"/>
<protein>
    <recommendedName>
        <fullName evidence="4">Succinate-semialdehyde dehydrogenase, mitochondrial</fullName>
        <ecNumber evidence="9">1.2.1.16</ecNumber>
        <ecNumber evidence="3">1.2.1.24</ecNumber>
    </recommendedName>
    <alternativeName>
        <fullName evidence="6">NAD(+)-dependent succinic semialdehyde dehydrogenase</fullName>
    </alternativeName>
</protein>
<dbReference type="GeneID" id="88171304"/>
<dbReference type="Gene3D" id="3.40.309.10">
    <property type="entry name" value="Aldehyde Dehydrogenase, Chain A, domain 2"/>
    <property type="match status" value="1"/>
</dbReference>
<evidence type="ECO:0000256" key="7">
    <source>
        <dbReference type="ARBA" id="ARBA00050387"/>
    </source>
</evidence>
<dbReference type="GO" id="GO:0005737">
    <property type="term" value="C:cytoplasm"/>
    <property type="evidence" value="ECO:0007669"/>
    <property type="project" value="TreeGrafter"/>
</dbReference>
<dbReference type="InterPro" id="IPR016162">
    <property type="entry name" value="Ald_DH_N"/>
</dbReference>
<gene>
    <name evidence="13" type="ORF">PUMCH_000235</name>
</gene>
<evidence type="ECO:0000256" key="8">
    <source>
        <dbReference type="ARBA" id="ARBA00052698"/>
    </source>
</evidence>
<evidence type="ECO:0000256" key="9">
    <source>
        <dbReference type="ARBA" id="ARBA00067047"/>
    </source>
</evidence>
<accession>A0AAX4H391</accession>